<dbReference type="AlphaFoldDB" id="U5W505"/>
<evidence type="ECO:0000313" key="2">
    <source>
        <dbReference type="EMBL" id="AGZ43026.1"/>
    </source>
</evidence>
<dbReference type="PROSITE" id="PS51257">
    <property type="entry name" value="PROKAR_LIPOPROTEIN"/>
    <property type="match status" value="1"/>
</dbReference>
<protein>
    <recommendedName>
        <fullName evidence="4">Lipoprotein</fullName>
    </recommendedName>
</protein>
<evidence type="ECO:0000256" key="1">
    <source>
        <dbReference type="SAM" id="SignalP"/>
    </source>
</evidence>
<dbReference type="HOGENOM" id="CLU_1840834_0_0_11"/>
<dbReference type="PATRIC" id="fig|1246995.3.peg.4819"/>
<reference evidence="2 3" key="1">
    <citation type="journal article" date="2014" name="J. Biotechnol.">
        <title>Complete genome sequence of the actinobacterium Actinoplanes friuliensis HAG 010964, producer of the lipopeptide antibiotic friulimycin.</title>
        <authorList>
            <person name="Ruckert C."/>
            <person name="Szczepanowski R."/>
            <person name="Albersmeier A."/>
            <person name="Goesmann A."/>
            <person name="Fischer N."/>
            <person name="Steinkamper A."/>
            <person name="Puhler A."/>
            <person name="Biener R."/>
            <person name="Schwartz D."/>
            <person name="Kalinowski J."/>
        </authorList>
    </citation>
    <scope>NUCLEOTIDE SEQUENCE [LARGE SCALE GENOMIC DNA]</scope>
    <source>
        <strain evidence="2 3">DSM 7358</strain>
    </source>
</reference>
<name>U5W505_9ACTN</name>
<evidence type="ECO:0000313" key="3">
    <source>
        <dbReference type="Proteomes" id="UP000017746"/>
    </source>
</evidence>
<dbReference type="RefSeq" id="WP_023363616.1">
    <property type="nucleotide sequence ID" value="NC_022657.1"/>
</dbReference>
<sequence>MIRILRGAVVLTALLVVGGCGGETAAPEPAASAVADNQAAVCARWKEAQLPFLAGTAPEAKAYTRAMADSYQGKETAGALEIQKAFWTGWADAIRPLVAEATGPELKKALTAQVGELEQRAATGQVDFAQQPVTGSAQELCLKP</sequence>
<gene>
    <name evidence="2" type="ORF">AFR_23790</name>
</gene>
<evidence type="ECO:0008006" key="4">
    <source>
        <dbReference type="Google" id="ProtNLM"/>
    </source>
</evidence>
<feature type="signal peptide" evidence="1">
    <location>
        <begin position="1"/>
        <end position="25"/>
    </location>
</feature>
<keyword evidence="1" id="KW-0732">Signal</keyword>
<dbReference type="EMBL" id="CP006272">
    <property type="protein sequence ID" value="AGZ43026.1"/>
    <property type="molecule type" value="Genomic_DNA"/>
</dbReference>
<dbReference type="Proteomes" id="UP000017746">
    <property type="component" value="Chromosome"/>
</dbReference>
<keyword evidence="3" id="KW-1185">Reference proteome</keyword>
<organism evidence="2 3">
    <name type="scientific">Actinoplanes friuliensis DSM 7358</name>
    <dbReference type="NCBI Taxonomy" id="1246995"/>
    <lineage>
        <taxon>Bacteria</taxon>
        <taxon>Bacillati</taxon>
        <taxon>Actinomycetota</taxon>
        <taxon>Actinomycetes</taxon>
        <taxon>Micromonosporales</taxon>
        <taxon>Micromonosporaceae</taxon>
        <taxon>Actinoplanes</taxon>
    </lineage>
</organism>
<dbReference type="OrthoDB" id="9952576at2"/>
<accession>U5W505</accession>
<proteinExistence type="predicted"/>
<dbReference type="KEGG" id="afs:AFR_23790"/>
<feature type="chain" id="PRO_5004666084" description="Lipoprotein" evidence="1">
    <location>
        <begin position="26"/>
        <end position="144"/>
    </location>
</feature>
<dbReference type="STRING" id="1246995.AFR_23790"/>